<keyword evidence="8" id="KW-1185">Reference proteome</keyword>
<protein>
    <recommendedName>
        <fullName evidence="6">Acyl-homoserine-lactone synthase</fullName>
        <ecNumber evidence="6">2.3.1.184</ecNumber>
    </recommendedName>
    <alternativeName>
        <fullName evidence="6">Autoinducer synthesis protein</fullName>
    </alternativeName>
</protein>
<dbReference type="PANTHER" id="PTHR39322:SF1">
    <property type="entry name" value="ISOVALERYL-HOMOSERINE LACTONE SYNTHASE"/>
    <property type="match status" value="1"/>
</dbReference>
<accession>A0ABT7N5V1</accession>
<evidence type="ECO:0000256" key="2">
    <source>
        <dbReference type="ARBA" id="ARBA00022679"/>
    </source>
</evidence>
<dbReference type="Gene3D" id="3.40.630.30">
    <property type="match status" value="1"/>
</dbReference>
<evidence type="ECO:0000256" key="3">
    <source>
        <dbReference type="ARBA" id="ARBA00022691"/>
    </source>
</evidence>
<dbReference type="Proteomes" id="UP001174908">
    <property type="component" value="Unassembled WGS sequence"/>
</dbReference>
<organism evidence="7 8">
    <name type="scientific">Variovorax dokdonensis</name>
    <dbReference type="NCBI Taxonomy" id="344883"/>
    <lineage>
        <taxon>Bacteria</taxon>
        <taxon>Pseudomonadati</taxon>
        <taxon>Pseudomonadota</taxon>
        <taxon>Betaproteobacteria</taxon>
        <taxon>Burkholderiales</taxon>
        <taxon>Comamonadaceae</taxon>
        <taxon>Variovorax</taxon>
    </lineage>
</organism>
<keyword evidence="1 5" id="KW-0673">Quorum sensing</keyword>
<evidence type="ECO:0000256" key="4">
    <source>
        <dbReference type="ARBA" id="ARBA00022929"/>
    </source>
</evidence>
<evidence type="ECO:0000256" key="6">
    <source>
        <dbReference type="RuleBase" id="RU361135"/>
    </source>
</evidence>
<evidence type="ECO:0000313" key="7">
    <source>
        <dbReference type="EMBL" id="MDM0043250.1"/>
    </source>
</evidence>
<name>A0ABT7N5V1_9BURK</name>
<comment type="caution">
    <text evidence="7">The sequence shown here is derived from an EMBL/GenBank/DDBJ whole genome shotgun (WGS) entry which is preliminary data.</text>
</comment>
<reference evidence="7" key="1">
    <citation type="submission" date="2023-06" db="EMBL/GenBank/DDBJ databases">
        <authorList>
            <person name="Jiang Y."/>
            <person name="Liu Q."/>
        </authorList>
    </citation>
    <scope>NUCLEOTIDE SEQUENCE</scope>
    <source>
        <strain evidence="7">CGMCC 1.12089</strain>
    </source>
</reference>
<dbReference type="PANTHER" id="PTHR39322">
    <property type="entry name" value="ACYL-HOMOSERINE-LACTONE SYNTHASE"/>
    <property type="match status" value="1"/>
</dbReference>
<evidence type="ECO:0000256" key="1">
    <source>
        <dbReference type="ARBA" id="ARBA00022654"/>
    </source>
</evidence>
<dbReference type="EC" id="2.3.1.184" evidence="6"/>
<dbReference type="PRINTS" id="PR01549">
    <property type="entry name" value="AUTOINDCRSYN"/>
</dbReference>
<sequence>MSRYNTGPNAMEVLAGRPHELSAQLLESVERYRYKVFVEMLGWELDTPPGLERDQFDHAGTLYLAARDEQQEVIGTARLLPTTSNYLLGDVFPQLMGGATPPNDPEVWELSRFAAVDFTAPNGGAMGQFSSPVAVGLLEKSIELAAANGAKRLITVSPLGIERLLRREGFRAHRAAPPLIIDGHPIFACWIDVAPRSVPEPRRQVAH</sequence>
<comment type="similarity">
    <text evidence="5 6">Belongs to the autoinducer synthase family.</text>
</comment>
<dbReference type="InterPro" id="IPR016181">
    <property type="entry name" value="Acyl_CoA_acyltransferase"/>
</dbReference>
<dbReference type="RefSeq" id="WP_286658368.1">
    <property type="nucleotide sequence ID" value="NZ_JASZYV010000001.1"/>
</dbReference>
<dbReference type="Pfam" id="PF00765">
    <property type="entry name" value="Autoind_synth"/>
    <property type="match status" value="1"/>
</dbReference>
<evidence type="ECO:0000313" key="8">
    <source>
        <dbReference type="Proteomes" id="UP001174908"/>
    </source>
</evidence>
<dbReference type="SUPFAM" id="SSF55729">
    <property type="entry name" value="Acyl-CoA N-acyltransferases (Nat)"/>
    <property type="match status" value="1"/>
</dbReference>
<dbReference type="InterPro" id="IPR001690">
    <property type="entry name" value="Autoind_synthase"/>
</dbReference>
<proteinExistence type="inferred from homology"/>
<gene>
    <name evidence="7" type="ORF">QTH91_02025</name>
</gene>
<evidence type="ECO:0000256" key="5">
    <source>
        <dbReference type="PROSITE-ProRule" id="PRU00533"/>
    </source>
</evidence>
<keyword evidence="3 6" id="KW-0949">S-adenosyl-L-methionine</keyword>
<keyword evidence="2 6" id="KW-0808">Transferase</keyword>
<comment type="catalytic activity">
    <reaction evidence="6">
        <text>a fatty acyl-[ACP] + S-adenosyl-L-methionine = an N-acyl-L-homoserine lactone + S-methyl-5'-thioadenosine + holo-[ACP] + H(+)</text>
        <dbReference type="Rhea" id="RHEA:10096"/>
        <dbReference type="Rhea" id="RHEA-COMP:9685"/>
        <dbReference type="Rhea" id="RHEA-COMP:14125"/>
        <dbReference type="ChEBI" id="CHEBI:15378"/>
        <dbReference type="ChEBI" id="CHEBI:17509"/>
        <dbReference type="ChEBI" id="CHEBI:55474"/>
        <dbReference type="ChEBI" id="CHEBI:59789"/>
        <dbReference type="ChEBI" id="CHEBI:64479"/>
        <dbReference type="ChEBI" id="CHEBI:138651"/>
        <dbReference type="EC" id="2.3.1.184"/>
    </reaction>
</comment>
<dbReference type="PROSITE" id="PS51187">
    <property type="entry name" value="AUTOINDUCER_SYNTH_2"/>
    <property type="match status" value="1"/>
</dbReference>
<dbReference type="EMBL" id="JASZYV010000001">
    <property type="protein sequence ID" value="MDM0043250.1"/>
    <property type="molecule type" value="Genomic_DNA"/>
</dbReference>
<keyword evidence="4 5" id="KW-0071">Autoinducer synthesis</keyword>